<dbReference type="GO" id="GO:0006508">
    <property type="term" value="P:proteolysis"/>
    <property type="evidence" value="ECO:0007669"/>
    <property type="project" value="UniProtKB-KW"/>
</dbReference>
<dbReference type="InterPro" id="IPR023827">
    <property type="entry name" value="Peptidase_S8_Asp-AS"/>
</dbReference>
<dbReference type="InterPro" id="IPR022398">
    <property type="entry name" value="Peptidase_S8_His-AS"/>
</dbReference>
<feature type="active site" description="Charge relay system" evidence="6 7">
    <location>
        <position position="284"/>
    </location>
</feature>
<dbReference type="AlphaFoldDB" id="A0AA97PPL5"/>
<dbReference type="Pfam" id="PF00082">
    <property type="entry name" value="Peptidase_S8"/>
    <property type="match status" value="1"/>
</dbReference>
<reference evidence="10" key="1">
    <citation type="journal article" date="2012" name="PLoS Genet.">
        <title>Comparative analysis of the genomes of two field isolates of the rice blast fungus Magnaporthe oryzae.</title>
        <authorList>
            <person name="Xue M."/>
            <person name="Yang J."/>
            <person name="Li Z."/>
            <person name="Hu S."/>
            <person name="Yao N."/>
            <person name="Dean R.A."/>
            <person name="Zhao W."/>
            <person name="Shen M."/>
            <person name="Zhang H."/>
            <person name="Li C."/>
            <person name="Liu L."/>
            <person name="Cao L."/>
            <person name="Xu X."/>
            <person name="Xing Y."/>
            <person name="Hsiang T."/>
            <person name="Zhang Z."/>
            <person name="Xu J.R."/>
            <person name="Peng Y.L."/>
        </authorList>
    </citation>
    <scope>NUCLEOTIDE SEQUENCE</scope>
    <source>
        <strain evidence="10">Y34</strain>
    </source>
</reference>
<dbReference type="InterPro" id="IPR036852">
    <property type="entry name" value="Peptidase_S8/S53_dom_sf"/>
</dbReference>
<keyword evidence="4 7" id="KW-0378">Hydrolase</keyword>
<sequence>MHPDRALGPATRTNDLLNRELHFLAIGGKRPRIEQISRSIKVTNSTFGRNKKSAHVRFPSALLKKWHLSPTPTRPPATMQPGALLLALAAGAAQARTRPSERAAPLQPRSTDETVTATTKKVMVECGRGASLSELSELITAAGGSVVKTFDSDVFVGLSVETDDADNIDRLVRDGRGLAARSWPVGRVEVAPVQPSLAFGDDAAATNWSVHYSTGVDALHEQGVFGKGVRIAVIDSGVEYTHPALGGGLGAGFKVSGGYDLVGDAYDGSNEKIPDADPMDHLGHGTHVAGIIAGKSDFFVGVAPEAEILAFKVFGAFEGTDEDTLVDATIMAYEAGVDIITASIGRASGWADGAWATIASRIVDKGVVVTIAAGNSGEDGPVYASSGSSGKDVLAVASVDTSLVPAKPWHATFSLNGTSNTSLMAYMPSSNRPLWNFTGLPIVTLSLDAPSPFTGCNPLPADTPDLSNTIVLVRRTQACSYYTVQANLEPFNATAILLQNNDNRPFAPVNNNQYRSVLAVVDSPSGSAILATLRAGGTVTADFTPPSDPDWAVGFRDSAGGIPSYFSSWGGTNELEIKPDVAAPGDDIYSTYMNGRYAVLSGTSMATPYLAGVVALYISRHGGRATHGPGFARWLSRRIVSSAETLPWQAMQPQAAPTDFGFAAPVAQVGGGLVNATKVLGQVTAVSFEPFALNDTVNFRGGQSVELTNNGAAPLTYTFALQPAGAFNMQGRTSGLLADVLDVKPFALAPSVTFPEGSFTVQPGETKTARFTFVAPSGGDESKLPIYSGKVLIEASNGESVGIPYYGAAFDLKAQMKNKIFPSPYPVQRSGPQNQNIDIYNSYAFNVSLRAQDFPKIQTNFKWGVKELRWDIFDATYNESQWSYPPTIGSGGFVGSATYSMSAGRALNFDPATMDRERVAPFPVTGIERTSSWTELGKRFWWMGKLANGSYIVPGTYKMRFAALTPFGDPKEADGWHVWKTPDITIRPYQV</sequence>
<evidence type="ECO:0000259" key="8">
    <source>
        <dbReference type="Pfam" id="PF00082"/>
    </source>
</evidence>
<comment type="similarity">
    <text evidence="1 7">Belongs to the peptidase S8 family.</text>
</comment>
<evidence type="ECO:0000256" key="2">
    <source>
        <dbReference type="ARBA" id="ARBA00022670"/>
    </source>
</evidence>
<keyword evidence="5 7" id="KW-0720">Serine protease</keyword>
<proteinExistence type="inferred from homology"/>
<dbReference type="SUPFAM" id="SSF52743">
    <property type="entry name" value="Subtilisin-like"/>
    <property type="match status" value="1"/>
</dbReference>
<evidence type="ECO:0000256" key="5">
    <source>
        <dbReference type="ARBA" id="ARBA00022825"/>
    </source>
</evidence>
<dbReference type="CDD" id="cd02124">
    <property type="entry name" value="PA_PoS1_like"/>
    <property type="match status" value="1"/>
</dbReference>
<evidence type="ECO:0000259" key="9">
    <source>
        <dbReference type="Pfam" id="PF06280"/>
    </source>
</evidence>
<evidence type="ECO:0000256" key="4">
    <source>
        <dbReference type="ARBA" id="ARBA00022801"/>
    </source>
</evidence>
<feature type="domain" description="Peptidase S8/S53" evidence="8">
    <location>
        <begin position="226"/>
        <end position="623"/>
    </location>
</feature>
<protein>
    <submittedName>
        <fullName evidence="10">Serin endopeptidase</fullName>
    </submittedName>
</protein>
<dbReference type="Proteomes" id="UP000011086">
    <property type="component" value="Unassembled WGS sequence"/>
</dbReference>
<dbReference type="InterPro" id="IPR015500">
    <property type="entry name" value="Peptidase_S8_subtilisin-rel"/>
</dbReference>
<feature type="active site" description="Charge relay system" evidence="6 7">
    <location>
        <position position="604"/>
    </location>
</feature>
<dbReference type="EMBL" id="JH793580">
    <property type="protein sequence ID" value="ELQ42232.1"/>
    <property type="molecule type" value="Genomic_DNA"/>
</dbReference>
<accession>A0AA97PPL5</accession>
<evidence type="ECO:0000256" key="6">
    <source>
        <dbReference type="PIRSR" id="PIRSR615500-1"/>
    </source>
</evidence>
<evidence type="ECO:0000256" key="3">
    <source>
        <dbReference type="ARBA" id="ARBA00022729"/>
    </source>
</evidence>
<gene>
    <name evidence="10" type="ORF">OOU_Y34scaffold00222g8</name>
</gene>
<dbReference type="Pfam" id="PF06280">
    <property type="entry name" value="fn3_5"/>
    <property type="match status" value="1"/>
</dbReference>
<dbReference type="PANTHER" id="PTHR43806:SF66">
    <property type="entry name" value="SERIN ENDOPEPTIDASE"/>
    <property type="match status" value="1"/>
</dbReference>
<keyword evidence="2 7" id="KW-0645">Protease</keyword>
<dbReference type="InterPro" id="IPR000209">
    <property type="entry name" value="Peptidase_S8/S53_dom"/>
</dbReference>
<dbReference type="PRINTS" id="PR00723">
    <property type="entry name" value="SUBTILISIN"/>
</dbReference>
<evidence type="ECO:0000256" key="1">
    <source>
        <dbReference type="ARBA" id="ARBA00011073"/>
    </source>
</evidence>
<dbReference type="InterPro" id="IPR034187">
    <property type="entry name" value="Peptidases_S8_5"/>
</dbReference>
<dbReference type="InterPro" id="IPR013783">
    <property type="entry name" value="Ig-like_fold"/>
</dbReference>
<dbReference type="Gene3D" id="3.40.50.200">
    <property type="entry name" value="Peptidase S8/S53 domain"/>
    <property type="match status" value="2"/>
</dbReference>
<dbReference type="PROSITE" id="PS00136">
    <property type="entry name" value="SUBTILASE_ASP"/>
    <property type="match status" value="1"/>
</dbReference>
<dbReference type="PROSITE" id="PS51892">
    <property type="entry name" value="SUBTILASE"/>
    <property type="match status" value="1"/>
</dbReference>
<dbReference type="GO" id="GO:0004252">
    <property type="term" value="F:serine-type endopeptidase activity"/>
    <property type="evidence" value="ECO:0007669"/>
    <property type="project" value="UniProtKB-UniRule"/>
</dbReference>
<keyword evidence="3" id="KW-0732">Signal</keyword>
<evidence type="ECO:0000313" key="10">
    <source>
        <dbReference type="EMBL" id="ELQ42232.1"/>
    </source>
</evidence>
<organism evidence="10">
    <name type="scientific">Pyricularia oryzae (strain Y34)</name>
    <name type="common">Rice blast fungus</name>
    <name type="synonym">Magnaporthe oryzae</name>
    <dbReference type="NCBI Taxonomy" id="1143189"/>
    <lineage>
        <taxon>Eukaryota</taxon>
        <taxon>Fungi</taxon>
        <taxon>Dikarya</taxon>
        <taxon>Ascomycota</taxon>
        <taxon>Pezizomycotina</taxon>
        <taxon>Sordariomycetes</taxon>
        <taxon>Sordariomycetidae</taxon>
        <taxon>Magnaporthales</taxon>
        <taxon>Pyriculariaceae</taxon>
        <taxon>Pyricularia</taxon>
    </lineage>
</organism>
<dbReference type="CDD" id="cd07489">
    <property type="entry name" value="Peptidases_S8_5"/>
    <property type="match status" value="1"/>
</dbReference>
<dbReference type="PROSITE" id="PS00137">
    <property type="entry name" value="SUBTILASE_HIS"/>
    <property type="match status" value="1"/>
</dbReference>
<dbReference type="GO" id="GO:0016020">
    <property type="term" value="C:membrane"/>
    <property type="evidence" value="ECO:0007669"/>
    <property type="project" value="InterPro"/>
</dbReference>
<dbReference type="Gene3D" id="2.60.40.10">
    <property type="entry name" value="Immunoglobulins"/>
    <property type="match status" value="1"/>
</dbReference>
<dbReference type="PANTHER" id="PTHR43806">
    <property type="entry name" value="PEPTIDASE S8"/>
    <property type="match status" value="1"/>
</dbReference>
<feature type="active site" description="Charge relay system" evidence="6 7">
    <location>
        <position position="235"/>
    </location>
</feature>
<dbReference type="InterPro" id="IPR010435">
    <property type="entry name" value="C5a/SBT2-like_Fn3"/>
</dbReference>
<feature type="domain" description="C5a peptidase/Subtilisin-like protease SBT2-like Fn3-like" evidence="9">
    <location>
        <begin position="692"/>
        <end position="805"/>
    </location>
</feature>
<evidence type="ECO:0000256" key="7">
    <source>
        <dbReference type="PROSITE-ProRule" id="PRU01240"/>
    </source>
</evidence>
<name>A0AA97PPL5_PYRO3</name>
<dbReference type="InterPro" id="IPR050131">
    <property type="entry name" value="Peptidase_S8_subtilisin-like"/>
</dbReference>